<organism evidence="2 3">
    <name type="scientific">Bartonella henselae (strain ATCC 49882 / DSM 28221 / CCUG 30454 / Houston 1)</name>
    <name type="common">Rochalimaea henselae</name>
    <dbReference type="NCBI Taxonomy" id="283166"/>
    <lineage>
        <taxon>Bacteria</taxon>
        <taxon>Pseudomonadati</taxon>
        <taxon>Pseudomonadota</taxon>
        <taxon>Alphaproteobacteria</taxon>
        <taxon>Hyphomicrobiales</taxon>
        <taxon>Bartonellaceae</taxon>
        <taxon>Bartonella</taxon>
    </lineage>
</organism>
<evidence type="ECO:0000313" key="2">
    <source>
        <dbReference type="EMBL" id="CAF28198.1"/>
    </source>
</evidence>
<accession>A0A0H3LZM9</accession>
<dbReference type="EMBL" id="BX897699">
    <property type="protein sequence ID" value="CAF28198.1"/>
    <property type="molecule type" value="Genomic_DNA"/>
</dbReference>
<dbReference type="Proteomes" id="UP000000421">
    <property type="component" value="Chromosome"/>
</dbReference>
<feature type="region of interest" description="Disordered" evidence="1">
    <location>
        <begin position="1"/>
        <end position="58"/>
    </location>
</feature>
<reference evidence="2 3" key="1">
    <citation type="journal article" date="2004" name="Proc. Natl. Acad. Sci. U.S.A.">
        <title>The louse-borne human pathogen Bartonella quintana is a genomic derivative of the zoonotic agent Bartonella henselae.</title>
        <authorList>
            <person name="Alsmark U.C.M."/>
            <person name="Frank A.C."/>
            <person name="Karlberg E.O."/>
            <person name="Legault B.-A."/>
            <person name="Ardell D.H."/>
            <person name="Canbaeck B."/>
            <person name="Eriksson A.-S."/>
            <person name="Naeslund A.K."/>
            <person name="Handley S.A."/>
            <person name="Huvet M."/>
            <person name="La Scola B."/>
            <person name="Holmberg M."/>
            <person name="Andersson S.G.E."/>
        </authorList>
    </citation>
    <scope>NUCLEOTIDE SEQUENCE [LARGE SCALE GENOMIC DNA]</scope>
    <source>
        <strain evidence="3">ATCC 49882 / DSM 28221 / CCUG 30454 / Houston 1</strain>
    </source>
</reference>
<dbReference type="AlphaFoldDB" id="A0A0H3LZM9"/>
<keyword evidence="3" id="KW-1185">Reference proteome</keyword>
<name>A0A0H3LZM9_BARHE</name>
<evidence type="ECO:0000256" key="1">
    <source>
        <dbReference type="SAM" id="MobiDB-lite"/>
    </source>
</evidence>
<proteinExistence type="predicted"/>
<sequence length="92" mass="10542">MRKNLIKAHILSQNKPELLQGHHDGQEHRPPLSRQHPKKPCPHTQPSHLPNAPRTDLPREALFQKPPHTSSALLLMRTKCSLSETLFNILRV</sequence>
<protein>
    <submittedName>
        <fullName evidence="2">Uncharacterized protein</fullName>
    </submittedName>
</protein>
<evidence type="ECO:0000313" key="3">
    <source>
        <dbReference type="Proteomes" id="UP000000421"/>
    </source>
</evidence>
<dbReference type="KEGG" id="bhe:BH14330"/>
<dbReference type="EnsemblBacteria" id="CAF28198">
    <property type="protein sequence ID" value="CAF28198"/>
    <property type="gene ID" value="BH14330"/>
</dbReference>
<dbReference type="PaxDb" id="283166-BH14330"/>
<gene>
    <name evidence="2" type="ordered locus">BH14330</name>
</gene>
<feature type="compositionally biased region" description="Basic and acidic residues" evidence="1">
    <location>
        <begin position="20"/>
        <end position="30"/>
    </location>
</feature>